<dbReference type="SUPFAM" id="SSF56281">
    <property type="entry name" value="Metallo-hydrolase/oxidoreductase"/>
    <property type="match status" value="1"/>
</dbReference>
<name>A0A653K7F0_9GAMM</name>
<dbReference type="Pfam" id="PF00753">
    <property type="entry name" value="Lactamase_B"/>
    <property type="match status" value="1"/>
</dbReference>
<accession>A0A653K7F0</accession>
<proteinExistence type="predicted"/>
<dbReference type="RefSeq" id="WP_159724053.1">
    <property type="nucleotide sequence ID" value="NZ_LR732744.1"/>
</dbReference>
<dbReference type="Gene3D" id="3.60.15.10">
    <property type="entry name" value="Ribonuclease Z/Hydroxyacylglutathione hydrolase-like"/>
    <property type="match status" value="1"/>
</dbReference>
<protein>
    <recommendedName>
        <fullName evidence="1">Metallo-beta-lactamase domain-containing protein</fullName>
    </recommendedName>
</protein>
<dbReference type="PANTHER" id="PTHR42951">
    <property type="entry name" value="METALLO-BETA-LACTAMASE DOMAIN-CONTAINING"/>
    <property type="match status" value="1"/>
</dbReference>
<dbReference type="InterPro" id="IPR036866">
    <property type="entry name" value="RibonucZ/Hydroxyglut_hydro"/>
</dbReference>
<gene>
    <name evidence="2" type="ORF">ACI8B_30309</name>
</gene>
<evidence type="ECO:0000313" key="2">
    <source>
        <dbReference type="EMBL" id="VXA56844.1"/>
    </source>
</evidence>
<sequence length="274" mass="30101">MTHSLSIDVFNPGPASIFPVSSVLISGEREAVLIDAQFQRNDAEALVEKIKAGGRKLTTIYISHSDPDYYFGLDTLHTAFPEAKIIASAPTVAAIEATKEIKLAYWGPQLKDNVPKAILVPEVLNGDRFELEGHTLQIIGLDGATPARSLVWIDSLKAVVGGIPVQANQHVWMADTATLSSRQNWLKSLEHIQSLNPELVIPGHYQLSNDGEPPYTIQSVAFMQAYLELYEKEVNTSETADALIAAMLKHYPDLADRSYLELGAKVVKGELQWP</sequence>
<dbReference type="AlphaFoldDB" id="A0A653K7F0"/>
<dbReference type="SMART" id="SM00849">
    <property type="entry name" value="Lactamase_B"/>
    <property type="match status" value="1"/>
</dbReference>
<dbReference type="InterPro" id="IPR050855">
    <property type="entry name" value="NDM-1-like"/>
</dbReference>
<dbReference type="EMBL" id="CABWKZ010000023">
    <property type="protein sequence ID" value="VXA56844.1"/>
    <property type="molecule type" value="Genomic_DNA"/>
</dbReference>
<evidence type="ECO:0000259" key="1">
    <source>
        <dbReference type="SMART" id="SM00849"/>
    </source>
</evidence>
<dbReference type="InterPro" id="IPR001279">
    <property type="entry name" value="Metallo-B-lactamas"/>
</dbReference>
<evidence type="ECO:0000313" key="3">
    <source>
        <dbReference type="Proteomes" id="UP000430404"/>
    </source>
</evidence>
<dbReference type="Proteomes" id="UP000430404">
    <property type="component" value="Unassembled WGS sequence"/>
</dbReference>
<dbReference type="CDD" id="cd07739">
    <property type="entry name" value="metallo-hydrolase-like_MBL-fold"/>
    <property type="match status" value="1"/>
</dbReference>
<dbReference type="PANTHER" id="PTHR42951:SF14">
    <property type="entry name" value="METALLO-BETA-LACTAMASE SUPERFAMILY PROTEIN"/>
    <property type="match status" value="1"/>
</dbReference>
<reference evidence="2 3" key="1">
    <citation type="submission" date="2019-10" db="EMBL/GenBank/DDBJ databases">
        <authorList>
            <person name="Karimi E."/>
        </authorList>
    </citation>
    <scope>NUCLEOTIDE SEQUENCE [LARGE SCALE GENOMIC DNA]</scope>
    <source>
        <strain evidence="2">Acinetobacter sp. 8BE</strain>
    </source>
</reference>
<feature type="domain" description="Metallo-beta-lactamase" evidence="1">
    <location>
        <begin position="19"/>
        <end position="204"/>
    </location>
</feature>
<organism evidence="2 3">
    <name type="scientific">Acinetobacter proteolyticus</name>
    <dbReference type="NCBI Taxonomy" id="1776741"/>
    <lineage>
        <taxon>Bacteria</taxon>
        <taxon>Pseudomonadati</taxon>
        <taxon>Pseudomonadota</taxon>
        <taxon>Gammaproteobacteria</taxon>
        <taxon>Moraxellales</taxon>
        <taxon>Moraxellaceae</taxon>
        <taxon>Acinetobacter</taxon>
    </lineage>
</organism>